<feature type="domain" description="C2H2-type" evidence="15">
    <location>
        <begin position="440"/>
        <end position="467"/>
    </location>
</feature>
<feature type="compositionally biased region" description="Polar residues" evidence="14">
    <location>
        <begin position="1326"/>
        <end position="1335"/>
    </location>
</feature>
<feature type="region of interest" description="Disordered" evidence="14">
    <location>
        <begin position="1136"/>
        <end position="1169"/>
    </location>
</feature>
<dbReference type="CDD" id="cd07936">
    <property type="entry name" value="SCAN"/>
    <property type="match status" value="1"/>
</dbReference>
<keyword evidence="10" id="KW-0539">Nucleus</keyword>
<feature type="domain" description="C2H2-type" evidence="15">
    <location>
        <begin position="867"/>
        <end position="895"/>
    </location>
</feature>
<evidence type="ECO:0000256" key="6">
    <source>
        <dbReference type="ARBA" id="ARBA00022833"/>
    </source>
</evidence>
<dbReference type="PROSITE" id="PS50157">
    <property type="entry name" value="ZINC_FINGER_C2H2_2"/>
    <property type="match status" value="18"/>
</dbReference>
<feature type="compositionally biased region" description="Acidic residues" evidence="14">
    <location>
        <begin position="322"/>
        <end position="332"/>
    </location>
</feature>
<evidence type="ECO:0000256" key="4">
    <source>
        <dbReference type="ARBA" id="ARBA00022737"/>
    </source>
</evidence>
<keyword evidence="3" id="KW-0479">Metal-binding</keyword>
<evidence type="ECO:0000256" key="14">
    <source>
        <dbReference type="SAM" id="MobiDB-lite"/>
    </source>
</evidence>
<feature type="compositionally biased region" description="Basic and acidic residues" evidence="14">
    <location>
        <begin position="1022"/>
        <end position="1033"/>
    </location>
</feature>
<dbReference type="GO" id="GO:0006357">
    <property type="term" value="P:regulation of transcription by RNA polymerase II"/>
    <property type="evidence" value="ECO:0000318"/>
    <property type="project" value="GO_Central"/>
</dbReference>
<feature type="compositionally biased region" description="Basic and acidic residues" evidence="14">
    <location>
        <begin position="1375"/>
        <end position="1385"/>
    </location>
</feature>
<dbReference type="InterPro" id="IPR038269">
    <property type="entry name" value="SCAN_sf"/>
</dbReference>
<evidence type="ECO:0000256" key="13">
    <source>
        <dbReference type="PROSITE-ProRule" id="PRU00042"/>
    </source>
</evidence>
<organism evidence="17 18">
    <name type="scientific">Anolis carolinensis</name>
    <name type="common">Green anole</name>
    <name type="synonym">American chameleon</name>
    <dbReference type="NCBI Taxonomy" id="28377"/>
    <lineage>
        <taxon>Eukaryota</taxon>
        <taxon>Metazoa</taxon>
        <taxon>Chordata</taxon>
        <taxon>Craniata</taxon>
        <taxon>Vertebrata</taxon>
        <taxon>Euteleostomi</taxon>
        <taxon>Lepidosauria</taxon>
        <taxon>Squamata</taxon>
        <taxon>Bifurcata</taxon>
        <taxon>Unidentata</taxon>
        <taxon>Episquamata</taxon>
        <taxon>Toxicofera</taxon>
        <taxon>Iguania</taxon>
        <taxon>Dactyloidae</taxon>
        <taxon>Anolis</taxon>
    </lineage>
</organism>
<feature type="region of interest" description="Disordered" evidence="14">
    <location>
        <begin position="290"/>
        <end position="385"/>
    </location>
</feature>
<feature type="region of interest" description="Disordered" evidence="14">
    <location>
        <begin position="1228"/>
        <end position="1257"/>
    </location>
</feature>
<keyword evidence="7" id="KW-0805">Transcription regulation</keyword>
<evidence type="ECO:0000259" key="16">
    <source>
        <dbReference type="PROSITE" id="PS50804"/>
    </source>
</evidence>
<feature type="domain" description="C2H2-type" evidence="15">
    <location>
        <begin position="1205"/>
        <end position="1233"/>
    </location>
</feature>
<evidence type="ECO:0000313" key="17">
    <source>
        <dbReference type="Ensembl" id="ENSACAP00000039960.1"/>
    </source>
</evidence>
<evidence type="ECO:0000259" key="15">
    <source>
        <dbReference type="PROSITE" id="PS50157"/>
    </source>
</evidence>
<dbReference type="Pfam" id="PF02023">
    <property type="entry name" value="SCAN"/>
    <property type="match status" value="1"/>
</dbReference>
<feature type="domain" description="C2H2-type" evidence="15">
    <location>
        <begin position="1177"/>
        <end position="1204"/>
    </location>
</feature>
<dbReference type="Pfam" id="PF00096">
    <property type="entry name" value="zf-C2H2"/>
    <property type="match status" value="9"/>
</dbReference>
<evidence type="ECO:0000313" key="18">
    <source>
        <dbReference type="Proteomes" id="UP000001646"/>
    </source>
</evidence>
<dbReference type="OrthoDB" id="9006547at2759"/>
<feature type="region of interest" description="Disordered" evidence="14">
    <location>
        <begin position="1018"/>
        <end position="1043"/>
    </location>
</feature>
<keyword evidence="9" id="KW-0804">Transcription</keyword>
<proteinExistence type="inferred from homology"/>
<feature type="domain" description="SCAN box" evidence="16">
    <location>
        <begin position="200"/>
        <end position="277"/>
    </location>
</feature>
<name>A0A803TXM0_ANOCA</name>
<feature type="domain" description="C2H2-type" evidence="15">
    <location>
        <begin position="619"/>
        <end position="647"/>
    </location>
</feature>
<dbReference type="InterPro" id="IPR050752">
    <property type="entry name" value="C2H2-ZF_domain"/>
</dbReference>
<evidence type="ECO:0000256" key="9">
    <source>
        <dbReference type="ARBA" id="ARBA00023163"/>
    </source>
</evidence>
<protein>
    <recommendedName>
        <fullName evidence="11">Neurotrophin receptor-interacting factor 1</fullName>
    </recommendedName>
    <alternativeName>
        <fullName evidence="12">Zinc finger protein 110</fullName>
    </alternativeName>
</protein>
<dbReference type="FunFam" id="3.30.160.60:FF:003121">
    <property type="entry name" value="zinc finger protein 250"/>
    <property type="match status" value="1"/>
</dbReference>
<reference evidence="17" key="1">
    <citation type="submission" date="2009-12" db="EMBL/GenBank/DDBJ databases">
        <title>The Genome Sequence of Anolis carolinensis (Green Anole Lizard).</title>
        <authorList>
            <consortium name="The Genome Sequencing Platform"/>
            <person name="Di Palma F."/>
            <person name="Alfoldi J."/>
            <person name="Heiman D."/>
            <person name="Young S."/>
            <person name="Grabherr M."/>
            <person name="Johnson J."/>
            <person name="Lander E.S."/>
            <person name="Lindblad-Toh K."/>
        </authorList>
    </citation>
    <scope>NUCLEOTIDE SEQUENCE [LARGE SCALE GENOMIC DNA]</scope>
    <source>
        <strain evidence="17">JBL SC #1</strain>
    </source>
</reference>
<feature type="domain" description="C2H2-type" evidence="15">
    <location>
        <begin position="1093"/>
        <end position="1121"/>
    </location>
</feature>
<dbReference type="FunFam" id="3.30.160.60:FF:000965">
    <property type="entry name" value="Neurotrophin receptor-interacting factor homolog"/>
    <property type="match status" value="1"/>
</dbReference>
<dbReference type="InParanoid" id="A0A803TXM0"/>
<feature type="domain" description="C2H2-type" evidence="15">
    <location>
        <begin position="929"/>
        <end position="956"/>
    </location>
</feature>
<dbReference type="PANTHER" id="PTHR24384">
    <property type="entry name" value="FINGER PUTATIVE TRANSCRIPTION FACTOR FAMILY-RELATED"/>
    <property type="match status" value="1"/>
</dbReference>
<dbReference type="FunFam" id="3.30.160.60:FF:001498">
    <property type="entry name" value="Zinc finger protein 404"/>
    <property type="match status" value="2"/>
</dbReference>
<dbReference type="Gene3D" id="1.10.4020.10">
    <property type="entry name" value="DNA breaking-rejoining enzymes"/>
    <property type="match status" value="1"/>
</dbReference>
<dbReference type="PROSITE" id="PS00028">
    <property type="entry name" value="ZINC_FINGER_C2H2_1"/>
    <property type="match status" value="17"/>
</dbReference>
<dbReference type="FunFam" id="1.10.4020.10:FF:000001">
    <property type="entry name" value="zinc finger protein 263 isoform X1"/>
    <property type="match status" value="1"/>
</dbReference>
<evidence type="ECO:0000256" key="8">
    <source>
        <dbReference type="ARBA" id="ARBA00023125"/>
    </source>
</evidence>
<feature type="domain" description="C2H2-type" evidence="15">
    <location>
        <begin position="733"/>
        <end position="761"/>
    </location>
</feature>
<dbReference type="Proteomes" id="UP000001646">
    <property type="component" value="Unplaced"/>
</dbReference>
<feature type="compositionally biased region" description="Polar residues" evidence="14">
    <location>
        <begin position="525"/>
        <end position="537"/>
    </location>
</feature>
<feature type="region of interest" description="Disordered" evidence="14">
    <location>
        <begin position="1317"/>
        <end position="1548"/>
    </location>
</feature>
<dbReference type="FunFam" id="3.30.160.60:FF:000012">
    <property type="entry name" value="RB-associated KRAB zinc finger protein-like"/>
    <property type="match status" value="1"/>
</dbReference>
<feature type="domain" description="C2H2-type" evidence="15">
    <location>
        <begin position="957"/>
        <end position="985"/>
    </location>
</feature>
<dbReference type="FunFam" id="3.30.160.60:FF:004114">
    <property type="match status" value="1"/>
</dbReference>
<accession>A0A803TXM0</accession>
<dbReference type="InterPro" id="IPR036236">
    <property type="entry name" value="Znf_C2H2_sf"/>
</dbReference>
<reference evidence="17" key="2">
    <citation type="submission" date="2025-08" db="UniProtKB">
        <authorList>
            <consortium name="Ensembl"/>
        </authorList>
    </citation>
    <scope>IDENTIFICATION</scope>
</reference>
<dbReference type="GO" id="GO:0005634">
    <property type="term" value="C:nucleus"/>
    <property type="evidence" value="ECO:0000318"/>
    <property type="project" value="GO_Central"/>
</dbReference>
<dbReference type="FunFam" id="3.30.160.60:FF:001715">
    <property type="match status" value="1"/>
</dbReference>
<dbReference type="Gene3D" id="3.30.160.60">
    <property type="entry name" value="Classic Zinc Finger"/>
    <property type="match status" value="18"/>
</dbReference>
<feature type="domain" description="C2H2-type" evidence="15">
    <location>
        <begin position="839"/>
        <end position="866"/>
    </location>
</feature>
<keyword evidence="18" id="KW-1185">Reference proteome</keyword>
<comment type="subcellular location">
    <subcellularLocation>
        <location evidence="1">Nucleus</location>
    </subcellularLocation>
</comment>
<evidence type="ECO:0000256" key="1">
    <source>
        <dbReference type="ARBA" id="ARBA00004123"/>
    </source>
</evidence>
<feature type="compositionally biased region" description="Polar residues" evidence="14">
    <location>
        <begin position="802"/>
        <end position="813"/>
    </location>
</feature>
<keyword evidence="6" id="KW-0862">Zinc</keyword>
<feature type="domain" description="C2H2-type" evidence="15">
    <location>
        <begin position="1276"/>
        <end position="1303"/>
    </location>
</feature>
<dbReference type="PANTHER" id="PTHR24384:SF218">
    <property type="entry name" value="ZINC FINGER PROTEIN 502"/>
    <property type="match status" value="1"/>
</dbReference>
<feature type="compositionally biased region" description="Polar residues" evidence="14">
    <location>
        <begin position="291"/>
        <end position="307"/>
    </location>
</feature>
<dbReference type="KEGG" id="acs:100567167"/>
<feature type="compositionally biased region" description="Basic and acidic residues" evidence="14">
    <location>
        <begin position="1357"/>
        <end position="1367"/>
    </location>
</feature>
<evidence type="ECO:0000256" key="12">
    <source>
        <dbReference type="ARBA" id="ARBA00075499"/>
    </source>
</evidence>
<evidence type="ECO:0000256" key="3">
    <source>
        <dbReference type="ARBA" id="ARBA00022723"/>
    </source>
</evidence>
<evidence type="ECO:0000256" key="5">
    <source>
        <dbReference type="ARBA" id="ARBA00022771"/>
    </source>
</evidence>
<feature type="compositionally biased region" description="Basic and acidic residues" evidence="14">
    <location>
        <begin position="1144"/>
        <end position="1165"/>
    </location>
</feature>
<dbReference type="FunFam" id="3.30.160.60:FF:003858">
    <property type="match status" value="1"/>
</dbReference>
<feature type="domain" description="C2H2-type" evidence="15">
    <location>
        <begin position="768"/>
        <end position="795"/>
    </location>
</feature>
<dbReference type="InterPro" id="IPR003309">
    <property type="entry name" value="SCAN_dom"/>
</dbReference>
<comment type="similarity">
    <text evidence="2">Belongs to the krueppel C2H2-type zinc-finger protein family.</text>
</comment>
<sequence>MEERVRKGNNHISTCGGIAIGKAVLNGKGGTLTSPCKGPCAECMTDPTIRGTLVVQSEDEDGGGQPPTVVHFGGPEGIVKYCGNCPVVKEEPEEAPAQQWETRWQEFLTSVEDSSSLPEAPHFPQEPAPWNDTPAFLASFEQVAKAYQWPEEEWAGRLLPTLKGEAELAFSSLEDEEREDYRKVKAAILRGDTLNQEKSRQCFRRFCYQQADGPRSAYNQLQEFCRQWLKAERNSKEQILELLILEQFLTVLPPEIQAWVKKHHLQSGAQAVSLAEDYVLSWKPAVKEEQTPVSQVEGSPHLSQLEKTPSDAGQRLPPSWESEMEEDTDLSDTDWSGGGISKQKQLQDVSPETGDGFSHQEEVSESWDGEKSKKDSMKANQTVDNQKTHQSQSCYVCGKTYNLPLHLYKRIHKRGKLYRCSQCQKGSVPFRQSSSSGKTLKCLVCEKVFCNKKNLRRHQKTHTGAKPNIGSGDGFMTRFSHQKNHADGKLSLPPPEITVYLCGICEASFNSTLDLDAHQRIHKGQNPSERGKNSSQETDLRKHQETQSLEKPFECIDCGKRFVWMTSCNKHRRNHCGNKTSTGALLSDTCIQKEMNKNPYPSPEKLKTLQNIHRGEKTHQCTICEERFTDSLSLEEHKKMIHNKKNSAPLLQSHLSQHEHVHTQEMPSGSVNIGESFMLSLSFESQRTNREEKNQGPLLKSPHKHKCLECGRTFDRPSRLKQHQFIHSGERPYQCTDCGERFLWTSSLDVHKKRFHKQNKSYSKSKSCMCSECGRTFSGPTYLSQHQRAHTRGKPAQDVNPGESTTGGSSLDLHSTKVHDGKELVPSLSEVGHKDRKSFTCNICGRNFSQGSNLRKHQRLHTGEKPYQCTDCGERFMWTSSLNSHRKKTHKRKKVSHKKVNTFVSPECGKTFSGASYLAQHQQVHIGSTTCPTCGKNFNQLSDLKKHQRIHTGEKPYQCTDCGERFTWSKSLGLHRKNFHKGKKLVPVLQRITVIPGEFLLWSEMGKKVNQAKHVTRPSDGCIKEKPYKHTDSEESFISPLSLGKDGERKKAELSRSADKKKEAHTCSECKKSFEWASQLRRHLRVHSGEKPFQCPDCEECFTWSSLLDSHRMKAHTGNKPNACSECGKSFDYPSQLKKHQRTHTREKPNPSANSEERSEDHDTGKAGGAVKQVQKYVCAKCGKCYNKASKLRTHSRLHSGDKPFQCSECGERFMWNSGLYRHTMKIHKRTKPQPLLQRGSADGEEPQKDSRSEKPNKGQLYLLKELGICNQEKSYLCSECGKCFWKEANLTRHRQVHLRAKMCKYEYQSSSILKESLEKGESPHSELQQMSVQMSEKKPLQILSHQDEGEQISEEESLRPLSHQDEGEQMSEEESLRPLSHQDEGEQMSEEESLGPLSHQDEGEQMSEEMSLQPLSHQDEGEQMSEEMSLQPLSHQDEGEQMSEEMSLQPLSHQDEGKEMFEEISLQPLSHQDEGEQMSEEMSLQPLSHQDEGEQMSEEMSLQPLSHQDEGKEMFEEISLQPLSHQDEGEQMSEEMSLQPLSHQDEGKEMFEEISLQPLSHQDEGEQMFEEEFLTPLSHQDEGEQMSEEESLTPFLTPLSHQDEGELKSINPEDPGEV</sequence>
<dbReference type="FunFam" id="3.30.160.60:FF:003552">
    <property type="match status" value="4"/>
</dbReference>
<feature type="domain" description="C2H2-type" evidence="15">
    <location>
        <begin position="553"/>
        <end position="580"/>
    </location>
</feature>
<dbReference type="SUPFAM" id="SSF47353">
    <property type="entry name" value="Retrovirus capsid dimerization domain-like"/>
    <property type="match status" value="1"/>
</dbReference>
<feature type="domain" description="C2H2-type" evidence="15">
    <location>
        <begin position="903"/>
        <end position="930"/>
    </location>
</feature>
<feature type="domain" description="C2H2-type" evidence="15">
    <location>
        <begin position="1065"/>
        <end position="1092"/>
    </location>
</feature>
<feature type="domain" description="C2H2-type" evidence="15">
    <location>
        <begin position="500"/>
        <end position="527"/>
    </location>
</feature>
<dbReference type="GO" id="GO:0000981">
    <property type="term" value="F:DNA-binding transcription factor activity, RNA polymerase II-specific"/>
    <property type="evidence" value="ECO:0000318"/>
    <property type="project" value="GO_Central"/>
</dbReference>
<dbReference type="GeneID" id="100567167"/>
<dbReference type="SUPFAM" id="SSF57667">
    <property type="entry name" value="beta-beta-alpha zinc fingers"/>
    <property type="match status" value="13"/>
</dbReference>
<dbReference type="InterPro" id="IPR013087">
    <property type="entry name" value="Znf_C2H2_type"/>
</dbReference>
<feature type="compositionally biased region" description="Basic and acidic residues" evidence="14">
    <location>
        <begin position="1246"/>
        <end position="1257"/>
    </location>
</feature>
<dbReference type="FunFam" id="3.30.160.60:FF:000100">
    <property type="entry name" value="Zinc finger 45-like"/>
    <property type="match status" value="1"/>
</dbReference>
<evidence type="ECO:0000256" key="7">
    <source>
        <dbReference type="ARBA" id="ARBA00023015"/>
    </source>
</evidence>
<dbReference type="Ensembl" id="ENSACAT00000039142.1">
    <property type="protein sequence ID" value="ENSACAP00000039960.1"/>
    <property type="gene ID" value="ENSACAG00000039291.1"/>
</dbReference>
<feature type="compositionally biased region" description="Basic and acidic residues" evidence="14">
    <location>
        <begin position="358"/>
        <end position="377"/>
    </location>
</feature>
<dbReference type="SMART" id="SM00355">
    <property type="entry name" value="ZnF_C2H2"/>
    <property type="match status" value="18"/>
</dbReference>
<keyword evidence="4" id="KW-0677">Repeat</keyword>
<keyword evidence="5 13" id="KW-0863">Zinc-finger</keyword>
<feature type="region of interest" description="Disordered" evidence="14">
    <location>
        <begin position="520"/>
        <end position="546"/>
    </location>
</feature>
<dbReference type="GO" id="GO:0000977">
    <property type="term" value="F:RNA polymerase II transcription regulatory region sequence-specific DNA binding"/>
    <property type="evidence" value="ECO:0000318"/>
    <property type="project" value="GO_Central"/>
</dbReference>
<dbReference type="GeneTree" id="ENSGT00940000155965"/>
<feature type="domain" description="C2H2-type" evidence="15">
    <location>
        <begin position="705"/>
        <end position="732"/>
    </location>
</feature>
<feature type="region of interest" description="Disordered" evidence="14">
    <location>
        <begin position="1574"/>
        <end position="1619"/>
    </location>
</feature>
<gene>
    <name evidence="17" type="primary">LOC100567167</name>
</gene>
<evidence type="ECO:0000256" key="10">
    <source>
        <dbReference type="ARBA" id="ARBA00023242"/>
    </source>
</evidence>
<keyword evidence="8" id="KW-0238">DNA-binding</keyword>
<dbReference type="PROSITE" id="PS50804">
    <property type="entry name" value="SCAN_BOX"/>
    <property type="match status" value="1"/>
</dbReference>
<feature type="domain" description="C2H2-type" evidence="15">
    <location>
        <begin position="1122"/>
        <end position="1149"/>
    </location>
</feature>
<reference evidence="17" key="3">
    <citation type="submission" date="2025-09" db="UniProtKB">
        <authorList>
            <consortium name="Ensembl"/>
        </authorList>
    </citation>
    <scope>IDENTIFICATION</scope>
</reference>
<dbReference type="GO" id="GO:0008270">
    <property type="term" value="F:zinc ion binding"/>
    <property type="evidence" value="ECO:0007669"/>
    <property type="project" value="UniProtKB-KW"/>
</dbReference>
<evidence type="ECO:0000256" key="2">
    <source>
        <dbReference type="ARBA" id="ARBA00006991"/>
    </source>
</evidence>
<dbReference type="FunFam" id="3.30.160.60:FF:000340">
    <property type="entry name" value="zinc finger protein 473 isoform X1"/>
    <property type="match status" value="1"/>
</dbReference>
<evidence type="ECO:0000256" key="11">
    <source>
        <dbReference type="ARBA" id="ARBA00072800"/>
    </source>
</evidence>
<feature type="region of interest" description="Disordered" evidence="14">
    <location>
        <begin position="784"/>
        <end position="815"/>
    </location>
</feature>
<dbReference type="SMART" id="SM00431">
    <property type="entry name" value="SCAN"/>
    <property type="match status" value="1"/>
</dbReference>